<dbReference type="PANTHER" id="PTHR32114:SF2">
    <property type="entry name" value="ABC TRANSPORTER ABCH.3"/>
    <property type="match status" value="1"/>
</dbReference>
<organism evidence="5 6">
    <name type="scientific">Halocalculus aciditolerans</name>
    <dbReference type="NCBI Taxonomy" id="1383812"/>
    <lineage>
        <taxon>Archaea</taxon>
        <taxon>Methanobacteriati</taxon>
        <taxon>Methanobacteriota</taxon>
        <taxon>Stenosarchaea group</taxon>
        <taxon>Halobacteria</taxon>
        <taxon>Halobacteriales</taxon>
        <taxon>Halobacteriaceae</taxon>
        <taxon>Halocalculus</taxon>
    </lineage>
</organism>
<evidence type="ECO:0000256" key="2">
    <source>
        <dbReference type="ARBA" id="ARBA00049666"/>
    </source>
</evidence>
<dbReference type="Pfam" id="PF13476">
    <property type="entry name" value="AAA_23"/>
    <property type="match status" value="1"/>
</dbReference>
<dbReference type="SUPFAM" id="SSF52540">
    <property type="entry name" value="P-loop containing nucleoside triphosphate hydrolases"/>
    <property type="match status" value="2"/>
</dbReference>
<dbReference type="OrthoDB" id="241568at2157"/>
<dbReference type="InterPro" id="IPR038729">
    <property type="entry name" value="Rad50/SbcC_AAA"/>
</dbReference>
<evidence type="ECO:0000313" key="5">
    <source>
        <dbReference type="EMBL" id="GGL64777.1"/>
    </source>
</evidence>
<feature type="domain" description="Rad50/SbcC-type AAA" evidence="4">
    <location>
        <begin position="15"/>
        <end position="235"/>
    </location>
</feature>
<evidence type="ECO:0000259" key="4">
    <source>
        <dbReference type="Pfam" id="PF13476"/>
    </source>
</evidence>
<dbReference type="AlphaFoldDB" id="A0A830F5G1"/>
<feature type="compositionally biased region" description="Acidic residues" evidence="3">
    <location>
        <begin position="250"/>
        <end position="261"/>
    </location>
</feature>
<protein>
    <submittedName>
        <fullName evidence="5">Chromosome segregation protein SMC</fullName>
    </submittedName>
</protein>
<comment type="similarity">
    <text evidence="2">Belongs to the Sph1/Sph2 family.</text>
</comment>
<dbReference type="Proteomes" id="UP000607197">
    <property type="component" value="Unassembled WGS sequence"/>
</dbReference>
<dbReference type="RefSeq" id="WP_188979156.1">
    <property type="nucleotide sequence ID" value="NZ_BMPG01000003.1"/>
</dbReference>
<dbReference type="EMBL" id="BMPG01000003">
    <property type="protein sequence ID" value="GGL64777.1"/>
    <property type="molecule type" value="Genomic_DNA"/>
</dbReference>
<dbReference type="GO" id="GO:0006302">
    <property type="term" value="P:double-strand break repair"/>
    <property type="evidence" value="ECO:0007669"/>
    <property type="project" value="InterPro"/>
</dbReference>
<feature type="region of interest" description="Disordered" evidence="3">
    <location>
        <begin position="383"/>
        <end position="403"/>
    </location>
</feature>
<keyword evidence="6" id="KW-1185">Reference proteome</keyword>
<dbReference type="Gene3D" id="3.40.50.300">
    <property type="entry name" value="P-loop containing nucleotide triphosphate hydrolases"/>
    <property type="match status" value="2"/>
</dbReference>
<evidence type="ECO:0000313" key="6">
    <source>
        <dbReference type="Proteomes" id="UP000607197"/>
    </source>
</evidence>
<dbReference type="PANTHER" id="PTHR32114">
    <property type="entry name" value="ABC TRANSPORTER ABCH.3"/>
    <property type="match status" value="1"/>
</dbReference>
<feature type="compositionally biased region" description="Basic and acidic residues" evidence="3">
    <location>
        <begin position="390"/>
        <end position="403"/>
    </location>
</feature>
<dbReference type="GO" id="GO:0016887">
    <property type="term" value="F:ATP hydrolysis activity"/>
    <property type="evidence" value="ECO:0007669"/>
    <property type="project" value="InterPro"/>
</dbReference>
<reference evidence="5" key="2">
    <citation type="submission" date="2020-09" db="EMBL/GenBank/DDBJ databases">
        <authorList>
            <person name="Sun Q."/>
            <person name="Ohkuma M."/>
        </authorList>
    </citation>
    <scope>NUCLEOTIDE SEQUENCE</scope>
    <source>
        <strain evidence="5">JCM 19596</strain>
    </source>
</reference>
<keyword evidence="1" id="KW-0175">Coiled coil</keyword>
<feature type="compositionally biased region" description="Basic and acidic residues" evidence="3">
    <location>
        <begin position="238"/>
        <end position="249"/>
    </location>
</feature>
<sequence length="659" mass="73980">MATSELSSPLRVAASNVGGIDQTDVEFRPGITVLVGRNATNRTSFLQAIMAGLGSRNVSLKGDADEGRVELTVDGETYTRTLTRTANGVQFGGDPYLDDPEVADLFSFLLEDNEARQAIARGDDLRDLIMRPVDTAEIKANINLLERERESVDEQLADIESAKSRLPDLERRRADLEDEISEVREDLEAAQEALEAADASVEETREEEDELDEALDALSETRAELDEVRDRIETQRESLASVREERAELDAPEEGDALDDIESVEAEIDDLRERKRTLDSAVNRLQTLVQVTQQLVSGEETALLDILQSAGDAGGHVAGSVDADGDSENGDGGVEDVTAGLLPDEEVEAVTCWTCGSEVERGELEESLDRLRTVLQETRTERADLDEELSERQDELSDLRDERRERERQRERRRRLAEEVEDREAAIADLQERRGELESEIERLESEVDALESDVYSDLLDRHREANELEFELGRLRDDLDDVEAEISEVEERADREDDLRERREEITDELTELRTRIDHLEETAVDAFNEHMAELLGVLGYDNLERVWIERTGATNTEFALHVVRSTDDGVAYEDTVDHLSESERNVVGLVFALAGYLVHDVHETVPVMLLDSLEAIDSDRIAAVVEYFEAYAPSLVVALLPEDARAVDDDYERITDI</sequence>
<reference evidence="5" key="1">
    <citation type="journal article" date="2014" name="Int. J. Syst. Evol. Microbiol.">
        <title>Complete genome sequence of Corynebacterium casei LMG S-19264T (=DSM 44701T), isolated from a smear-ripened cheese.</title>
        <authorList>
            <consortium name="US DOE Joint Genome Institute (JGI-PGF)"/>
            <person name="Walter F."/>
            <person name="Albersmeier A."/>
            <person name="Kalinowski J."/>
            <person name="Ruckert C."/>
        </authorList>
    </citation>
    <scope>NUCLEOTIDE SEQUENCE</scope>
    <source>
        <strain evidence="5">JCM 19596</strain>
    </source>
</reference>
<feature type="region of interest" description="Disordered" evidence="3">
    <location>
        <begin position="317"/>
        <end position="336"/>
    </location>
</feature>
<proteinExistence type="inferred from homology"/>
<gene>
    <name evidence="5" type="ORF">GCM10009039_23390</name>
</gene>
<accession>A0A830F5G1</accession>
<feature type="region of interest" description="Disordered" evidence="3">
    <location>
        <begin position="238"/>
        <end position="261"/>
    </location>
</feature>
<comment type="caution">
    <text evidence="5">The sequence shown here is derived from an EMBL/GenBank/DDBJ whole genome shotgun (WGS) entry which is preliminary data.</text>
</comment>
<name>A0A830F5G1_9EURY</name>
<evidence type="ECO:0000256" key="3">
    <source>
        <dbReference type="SAM" id="MobiDB-lite"/>
    </source>
</evidence>
<dbReference type="InterPro" id="IPR027417">
    <property type="entry name" value="P-loop_NTPase"/>
</dbReference>
<evidence type="ECO:0000256" key="1">
    <source>
        <dbReference type="ARBA" id="ARBA00023054"/>
    </source>
</evidence>
<dbReference type="NCBIfam" id="NF045487">
    <property type="entry name" value="ASRP"/>
    <property type="match status" value="1"/>
</dbReference>